<keyword evidence="3" id="KW-1185">Reference proteome</keyword>
<proteinExistence type="predicted"/>
<evidence type="ECO:0000313" key="2">
    <source>
        <dbReference type="EMBL" id="TCO74087.1"/>
    </source>
</evidence>
<reference evidence="2 3" key="1">
    <citation type="submission" date="2019-03" db="EMBL/GenBank/DDBJ databases">
        <title>Genomic Encyclopedia of Type Strains, Phase IV (KMG-IV): sequencing the most valuable type-strain genomes for metagenomic binning, comparative biology and taxonomic classification.</title>
        <authorList>
            <person name="Goeker M."/>
        </authorList>
    </citation>
    <scope>NUCLEOTIDE SEQUENCE [LARGE SCALE GENOMIC DNA]</scope>
    <source>
        <strain evidence="2 3">DSM 4868</strain>
    </source>
</reference>
<dbReference type="OrthoDB" id="7852590at2"/>
<organism evidence="2 3">
    <name type="scientific">Rhodovulum euryhalinum</name>
    <dbReference type="NCBI Taxonomy" id="35805"/>
    <lineage>
        <taxon>Bacteria</taxon>
        <taxon>Pseudomonadati</taxon>
        <taxon>Pseudomonadota</taxon>
        <taxon>Alphaproteobacteria</taxon>
        <taxon>Rhodobacterales</taxon>
        <taxon>Paracoccaceae</taxon>
        <taxon>Rhodovulum</taxon>
    </lineage>
</organism>
<dbReference type="EMBL" id="SLWW01000001">
    <property type="protein sequence ID" value="TCO74087.1"/>
    <property type="molecule type" value="Genomic_DNA"/>
</dbReference>
<dbReference type="AlphaFoldDB" id="A0A4R2KNE0"/>
<keyword evidence="1" id="KW-0732">Signal</keyword>
<feature type="chain" id="PRO_5020826829" evidence="1">
    <location>
        <begin position="20"/>
        <end position="286"/>
    </location>
</feature>
<protein>
    <submittedName>
        <fullName evidence="2">Uncharacterized protein</fullName>
    </submittedName>
</protein>
<name>A0A4R2KNE0_9RHOB</name>
<dbReference type="RefSeq" id="WP_132540552.1">
    <property type="nucleotide sequence ID" value="NZ_SLWW01000001.1"/>
</dbReference>
<gene>
    <name evidence="2" type="ORF">EV655_101244</name>
</gene>
<feature type="signal peptide" evidence="1">
    <location>
        <begin position="1"/>
        <end position="19"/>
    </location>
</feature>
<evidence type="ECO:0000313" key="3">
    <source>
        <dbReference type="Proteomes" id="UP000295142"/>
    </source>
</evidence>
<evidence type="ECO:0000256" key="1">
    <source>
        <dbReference type="SAM" id="SignalP"/>
    </source>
</evidence>
<dbReference type="Proteomes" id="UP000295142">
    <property type="component" value="Unassembled WGS sequence"/>
</dbReference>
<sequence>MLRVVLSAALLWGIGGGAAVPQQTAFDTWMFGDGEFRQNAAWILARTGRSVASLTVECDGGIPYVDFEAGYFPQGAFSGQVVFGFAEGGLALPATYDSSVAEPGWRSVFAQELYDRFRTATGVSVDGGPLGAATFPLDGAAAAIDRVLAGCAATARAAPAGAAPDAATLTLAFVQGRIAEACPSGGSFGRGALVQTDIDGDGLNDYLVDWGEVSCPPMGRGAGFCGAALCTIDVYASSIFRPGGYPQAILGLHKEVQPFGAPFQLRVQTRHGPVAWRWTGTELQAQ</sequence>
<comment type="caution">
    <text evidence="2">The sequence shown here is derived from an EMBL/GenBank/DDBJ whole genome shotgun (WGS) entry which is preliminary data.</text>
</comment>
<accession>A0A4R2KNE0</accession>